<dbReference type="Gene3D" id="3.30.470.20">
    <property type="entry name" value="ATP-grasp fold, B domain"/>
    <property type="match status" value="1"/>
</dbReference>
<protein>
    <submittedName>
        <fullName evidence="2">Tubulin-tyrosine ligase family-domain-containing protein</fullName>
    </submittedName>
</protein>
<dbReference type="EMBL" id="CALTRL010005764">
    <property type="protein sequence ID" value="CAH7686009.1"/>
    <property type="molecule type" value="Genomic_DNA"/>
</dbReference>
<dbReference type="InterPro" id="IPR027746">
    <property type="entry name" value="TTL"/>
</dbReference>
<dbReference type="Proteomes" id="UP001153365">
    <property type="component" value="Unassembled WGS sequence"/>
</dbReference>
<feature type="region of interest" description="Disordered" evidence="1">
    <location>
        <begin position="66"/>
        <end position="100"/>
    </location>
</feature>
<evidence type="ECO:0000313" key="2">
    <source>
        <dbReference type="EMBL" id="CAH7686009.1"/>
    </source>
</evidence>
<sequence length="512" mass="58940">MTNRTFEPNQITINYERSPSDDYTTGSILRSLDRCIIPRFKQKIRVSIRSRPSIDQDLSEKDLSNDKVHQQQYNHHHNHHGEGAIEEEEEEQQQQQQQQVVGSVQISDYDLLDWDVLNDPQNQVLINSYPIRKALIRKNYLIETVKMYEAKRRDRKMEQSLTTGFLPRSWHFEISFPDELDELLQDELFEVSEALSKQQDDCSSDDRLFILKPALSDRADGIRLFDSIEQLYEIFGQIDEEEEENPTVDEPHTTISQMKHWIIQKYISNPLLIDPKLSHPFDLSALSNSSKSLRKHHLRVYVLAVGALKVYVFKDILSLFSSKPFNLKSKDLSIHITNTCLNNKLRSLTKTGVDLTPTTMDDTEDDAKDNGLVYLIDQPSSITDQIDRILRSTFLAATSQPINFQLNSNCFEVFGVDFLIDSDLKVWLLEFNSGPDFNQSGDKLRSSIDDLFVGVAKIVIEPFLCKTTGTNNDDEGDGDDGRVGLDDWGVSEERFKFRKIMELDLLAFNNFG</sequence>
<dbReference type="GO" id="GO:0000932">
    <property type="term" value="C:P-body"/>
    <property type="evidence" value="ECO:0007669"/>
    <property type="project" value="TreeGrafter"/>
</dbReference>
<keyword evidence="2" id="KW-0436">Ligase</keyword>
<comment type="caution">
    <text evidence="2">The sequence shown here is derived from an EMBL/GenBank/DDBJ whole genome shotgun (WGS) entry which is preliminary data.</text>
</comment>
<dbReference type="PANTHER" id="PTHR47551">
    <property type="entry name" value="TUBULIN--TYROSINE LIGASE PBY1-RELATED"/>
    <property type="match status" value="1"/>
</dbReference>
<accession>A0AAV0BI71</accession>
<gene>
    <name evidence="2" type="ORF">PPACK8108_LOCUS20604</name>
</gene>
<dbReference type="InterPro" id="IPR004344">
    <property type="entry name" value="TTL/TTLL_fam"/>
</dbReference>
<evidence type="ECO:0000256" key="1">
    <source>
        <dbReference type="SAM" id="MobiDB-lite"/>
    </source>
</evidence>
<evidence type="ECO:0000313" key="3">
    <source>
        <dbReference type="Proteomes" id="UP001153365"/>
    </source>
</evidence>
<dbReference type="PANTHER" id="PTHR47551:SF1">
    <property type="entry name" value="TUBULIN--TYROSINE LIGASE PBY1-RELATED"/>
    <property type="match status" value="1"/>
</dbReference>
<organism evidence="2 3">
    <name type="scientific">Phakopsora pachyrhizi</name>
    <name type="common">Asian soybean rust disease fungus</name>
    <dbReference type="NCBI Taxonomy" id="170000"/>
    <lineage>
        <taxon>Eukaryota</taxon>
        <taxon>Fungi</taxon>
        <taxon>Dikarya</taxon>
        <taxon>Basidiomycota</taxon>
        <taxon>Pucciniomycotina</taxon>
        <taxon>Pucciniomycetes</taxon>
        <taxon>Pucciniales</taxon>
        <taxon>Phakopsoraceae</taxon>
        <taxon>Phakopsora</taxon>
    </lineage>
</organism>
<dbReference type="PROSITE" id="PS51221">
    <property type="entry name" value="TTL"/>
    <property type="match status" value="1"/>
</dbReference>
<name>A0AAV0BI71_PHAPC</name>
<keyword evidence="3" id="KW-1185">Reference proteome</keyword>
<reference evidence="2" key="1">
    <citation type="submission" date="2022-06" db="EMBL/GenBank/DDBJ databases">
        <authorList>
            <consortium name="SYNGENTA / RWTH Aachen University"/>
        </authorList>
    </citation>
    <scope>NUCLEOTIDE SEQUENCE</scope>
</reference>
<dbReference type="AlphaFoldDB" id="A0AAV0BI71"/>
<dbReference type="SUPFAM" id="SSF56059">
    <property type="entry name" value="Glutathione synthetase ATP-binding domain-like"/>
    <property type="match status" value="1"/>
</dbReference>
<dbReference type="Pfam" id="PF03133">
    <property type="entry name" value="TTL"/>
    <property type="match status" value="1"/>
</dbReference>
<proteinExistence type="predicted"/>
<dbReference type="GO" id="GO:0016874">
    <property type="term" value="F:ligase activity"/>
    <property type="evidence" value="ECO:0007669"/>
    <property type="project" value="UniProtKB-KW"/>
</dbReference>